<dbReference type="OrthoDB" id="6380398at2759"/>
<evidence type="ECO:0000313" key="4">
    <source>
        <dbReference type="EMBL" id="RKP38618.1"/>
    </source>
</evidence>
<evidence type="ECO:0000313" key="5">
    <source>
        <dbReference type="Proteomes" id="UP000268162"/>
    </source>
</evidence>
<dbReference type="FunFam" id="2.40.10.10:FF:000068">
    <property type="entry name" value="transmembrane protease serine 2"/>
    <property type="match status" value="1"/>
</dbReference>
<dbReference type="PANTHER" id="PTHR24256">
    <property type="entry name" value="TRYPTASE-RELATED"/>
    <property type="match status" value="1"/>
</dbReference>
<evidence type="ECO:0000256" key="1">
    <source>
        <dbReference type="ARBA" id="ARBA00023157"/>
    </source>
</evidence>
<keyword evidence="1" id="KW-1015">Disulfide bond</keyword>
<dbReference type="Proteomes" id="UP000268162">
    <property type="component" value="Unassembled WGS sequence"/>
</dbReference>
<evidence type="ECO:0000256" key="2">
    <source>
        <dbReference type="RuleBase" id="RU363034"/>
    </source>
</evidence>
<dbReference type="PROSITE" id="PS00134">
    <property type="entry name" value="TRYPSIN_HIS"/>
    <property type="match status" value="1"/>
</dbReference>
<keyword evidence="2" id="KW-0720">Serine protease</keyword>
<reference evidence="5" key="1">
    <citation type="journal article" date="2018" name="Nat. Microbiol.">
        <title>Leveraging single-cell genomics to expand the fungal tree of life.</title>
        <authorList>
            <person name="Ahrendt S.R."/>
            <person name="Quandt C.A."/>
            <person name="Ciobanu D."/>
            <person name="Clum A."/>
            <person name="Salamov A."/>
            <person name="Andreopoulos B."/>
            <person name="Cheng J.F."/>
            <person name="Woyke T."/>
            <person name="Pelin A."/>
            <person name="Henrissat B."/>
            <person name="Reynolds N.K."/>
            <person name="Benny G.L."/>
            <person name="Smith M.E."/>
            <person name="James T.Y."/>
            <person name="Grigoriev I.V."/>
        </authorList>
    </citation>
    <scope>NUCLEOTIDE SEQUENCE [LARGE SCALE GENOMIC DNA]</scope>
    <source>
        <strain evidence="5">RSA 468</strain>
    </source>
</reference>
<keyword evidence="2" id="KW-0645">Protease</keyword>
<dbReference type="STRING" id="215637.A0A4P9ZZ05"/>
<dbReference type="SUPFAM" id="SSF50494">
    <property type="entry name" value="Trypsin-like serine proteases"/>
    <property type="match status" value="1"/>
</dbReference>
<dbReference type="InterPro" id="IPR001314">
    <property type="entry name" value="Peptidase_S1A"/>
</dbReference>
<dbReference type="GO" id="GO:0006508">
    <property type="term" value="P:proteolysis"/>
    <property type="evidence" value="ECO:0007669"/>
    <property type="project" value="UniProtKB-KW"/>
</dbReference>
<dbReference type="EMBL" id="ML002347">
    <property type="protein sequence ID" value="RKP38618.1"/>
    <property type="molecule type" value="Genomic_DNA"/>
</dbReference>
<dbReference type="InterPro" id="IPR051487">
    <property type="entry name" value="Ser/Thr_Proteases_Immune/Dev"/>
</dbReference>
<dbReference type="AlphaFoldDB" id="A0A4P9ZZ05"/>
<accession>A0A4P9ZZ05</accession>
<keyword evidence="2" id="KW-0378">Hydrolase</keyword>
<dbReference type="PRINTS" id="PR00722">
    <property type="entry name" value="CHYMOTRYPSIN"/>
</dbReference>
<keyword evidence="5" id="KW-1185">Reference proteome</keyword>
<dbReference type="InterPro" id="IPR001254">
    <property type="entry name" value="Trypsin_dom"/>
</dbReference>
<dbReference type="Gene3D" id="2.40.10.10">
    <property type="entry name" value="Trypsin-like serine proteases"/>
    <property type="match status" value="1"/>
</dbReference>
<feature type="domain" description="Peptidase S1" evidence="3">
    <location>
        <begin position="1"/>
        <end position="237"/>
    </location>
</feature>
<dbReference type="InterPro" id="IPR033116">
    <property type="entry name" value="TRYPSIN_SER"/>
</dbReference>
<dbReference type="PROSITE" id="PS00135">
    <property type="entry name" value="TRYPSIN_SER"/>
    <property type="match status" value="1"/>
</dbReference>
<protein>
    <submittedName>
        <fullName evidence="4">Trypsin-like cysteine/serine peptidase domain-containing protein</fullName>
    </submittedName>
</protein>
<organism evidence="4 5">
    <name type="scientific">Dimargaris cristalligena</name>
    <dbReference type="NCBI Taxonomy" id="215637"/>
    <lineage>
        <taxon>Eukaryota</taxon>
        <taxon>Fungi</taxon>
        <taxon>Fungi incertae sedis</taxon>
        <taxon>Zoopagomycota</taxon>
        <taxon>Kickxellomycotina</taxon>
        <taxon>Dimargaritomycetes</taxon>
        <taxon>Dimargaritales</taxon>
        <taxon>Dimargaritaceae</taxon>
        <taxon>Dimargaris</taxon>
    </lineage>
</organism>
<dbReference type="PROSITE" id="PS50240">
    <property type="entry name" value="TRYPSIN_DOM"/>
    <property type="match status" value="1"/>
</dbReference>
<dbReference type="InterPro" id="IPR018114">
    <property type="entry name" value="TRYPSIN_HIS"/>
</dbReference>
<dbReference type="InterPro" id="IPR043504">
    <property type="entry name" value="Peptidase_S1_PA_chymotrypsin"/>
</dbReference>
<evidence type="ECO:0000259" key="3">
    <source>
        <dbReference type="PROSITE" id="PS50240"/>
    </source>
</evidence>
<dbReference type="GO" id="GO:0004252">
    <property type="term" value="F:serine-type endopeptidase activity"/>
    <property type="evidence" value="ECO:0007669"/>
    <property type="project" value="InterPro"/>
</dbReference>
<dbReference type="SMART" id="SM00020">
    <property type="entry name" value="Tryp_SPc"/>
    <property type="match status" value="1"/>
</dbReference>
<dbReference type="Pfam" id="PF00089">
    <property type="entry name" value="Trypsin"/>
    <property type="match status" value="1"/>
</dbReference>
<sequence length="266" mass="28299">MYLAEGRSQHCGSSIIDASWLLTAAHCVTETLDSVPTGSDSPRFTTQAADKYVVSAGNVITTQGDYKTIQKIIVHTKYNSTGSADNDIALLQLSSPLVLSDNVKPIRIYRGNLTEGDAVVAAGMGRTTVATDDGSTTLKQVNLPIAKTTDCQNIIPGYKDSNGPQVCAGGQENRDTCSGDSGGPLYWLHSDKTPALVGCTSYGMGPKDDSPICGAKQGVGVYTHASYFLDWIVQESGLNSQTISFEPVVTTGKQLVQRLNLAKRLF</sequence>
<dbReference type="CDD" id="cd00190">
    <property type="entry name" value="Tryp_SPc"/>
    <property type="match status" value="1"/>
</dbReference>
<dbReference type="InterPro" id="IPR009003">
    <property type="entry name" value="Peptidase_S1_PA"/>
</dbReference>
<proteinExistence type="predicted"/>
<name>A0A4P9ZZ05_9FUNG</name>
<gene>
    <name evidence="4" type="ORF">BJ085DRAFT_33552</name>
</gene>